<dbReference type="InterPro" id="IPR002347">
    <property type="entry name" value="SDR_fam"/>
</dbReference>
<dbReference type="EMBL" id="NKUF01000031">
    <property type="protein sequence ID" value="PYD62530.1"/>
    <property type="molecule type" value="Genomic_DNA"/>
</dbReference>
<dbReference type="InterPro" id="IPR051911">
    <property type="entry name" value="SDR_oxidoreductase"/>
</dbReference>
<dbReference type="RefSeq" id="WP_110914203.1">
    <property type="nucleotide sequence ID" value="NZ_NKUF01000031.1"/>
</dbReference>
<dbReference type="SUPFAM" id="SSF51735">
    <property type="entry name" value="NAD(P)-binding Rossmann-fold domains"/>
    <property type="match status" value="1"/>
</dbReference>
<dbReference type="PRINTS" id="PR00081">
    <property type="entry name" value="GDHRDH"/>
</dbReference>
<dbReference type="Gene3D" id="3.40.50.720">
    <property type="entry name" value="NAD(P)-binding Rossmann-like Domain"/>
    <property type="match status" value="1"/>
</dbReference>
<dbReference type="PANTHER" id="PTHR43976:SF16">
    <property type="entry name" value="SHORT-CHAIN DEHYDROGENASE_REDUCTASE FAMILY PROTEIN"/>
    <property type="match status" value="1"/>
</dbReference>
<dbReference type="Pfam" id="PF00106">
    <property type="entry name" value="adh_short"/>
    <property type="match status" value="1"/>
</dbReference>
<keyword evidence="2" id="KW-0560">Oxidoreductase</keyword>
<proteinExistence type="inferred from homology"/>
<evidence type="ECO:0000313" key="4">
    <source>
        <dbReference type="EMBL" id="PYD62530.1"/>
    </source>
</evidence>
<dbReference type="AlphaFoldDB" id="A0A318PPT4"/>
<dbReference type="PRINTS" id="PR00080">
    <property type="entry name" value="SDRFAMILY"/>
</dbReference>
<evidence type="ECO:0000256" key="1">
    <source>
        <dbReference type="ARBA" id="ARBA00006484"/>
    </source>
</evidence>
<evidence type="ECO:0000256" key="2">
    <source>
        <dbReference type="ARBA" id="ARBA00023002"/>
    </source>
</evidence>
<reference evidence="4 5" key="1">
    <citation type="submission" date="2017-07" db="EMBL/GenBank/DDBJ databases">
        <title>A draft genome sequence of Gluconacetobacter entanii LTH 4560.</title>
        <authorList>
            <person name="Skraban J."/>
            <person name="Cleenwerck I."/>
            <person name="Vandamme P."/>
            <person name="Trcek J."/>
        </authorList>
    </citation>
    <scope>NUCLEOTIDE SEQUENCE [LARGE SCALE GENOMIC DNA]</scope>
    <source>
        <strain evidence="4 5">LTH 4560</strain>
    </source>
</reference>
<dbReference type="OrthoDB" id="8477999at2"/>
<dbReference type="GO" id="GO:0016491">
    <property type="term" value="F:oxidoreductase activity"/>
    <property type="evidence" value="ECO:0007669"/>
    <property type="project" value="UniProtKB-KW"/>
</dbReference>
<dbReference type="InterPro" id="IPR036291">
    <property type="entry name" value="NAD(P)-bd_dom_sf"/>
</dbReference>
<comment type="similarity">
    <text evidence="1 3">Belongs to the short-chain dehydrogenases/reductases (SDR) family.</text>
</comment>
<dbReference type="PANTHER" id="PTHR43976">
    <property type="entry name" value="SHORT CHAIN DEHYDROGENASE"/>
    <property type="match status" value="1"/>
</dbReference>
<gene>
    <name evidence="4" type="ORF">CFR72_12120</name>
</gene>
<name>A0A318PPT4_9PROT</name>
<organism evidence="4 5">
    <name type="scientific">Gluconacetobacter entanii</name>
    <dbReference type="NCBI Taxonomy" id="108528"/>
    <lineage>
        <taxon>Bacteria</taxon>
        <taxon>Pseudomonadati</taxon>
        <taxon>Pseudomonadota</taxon>
        <taxon>Alphaproteobacteria</taxon>
        <taxon>Acetobacterales</taxon>
        <taxon>Acetobacteraceae</taxon>
        <taxon>Gluconacetobacter</taxon>
    </lineage>
</organism>
<comment type="caution">
    <text evidence="4">The sequence shown here is derived from an EMBL/GenBank/DDBJ whole genome shotgun (WGS) entry which is preliminary data.</text>
</comment>
<evidence type="ECO:0000256" key="3">
    <source>
        <dbReference type="RuleBase" id="RU000363"/>
    </source>
</evidence>
<dbReference type="CDD" id="cd05374">
    <property type="entry name" value="17beta-HSD-like_SDR_c"/>
    <property type="match status" value="1"/>
</dbReference>
<sequence length="275" mass="29319">MPKIWFVTGSSRGLGRDIVEAALSAGDSVVATARKPADLDALVAQYGERILPLPLDVTDAKAAQAAVLQAKEHFGHIDVVVNNAGYANTASVEDMAIEDFTQQVQTNFFGVVYVSKAVLPILREQGHGHIFQIASVGARITVPGLGAYQAAKFAVRGFSLVLAQEMAPLGVRVTTIEPGGIRTDWAGSSMKIPPISAPYEQTVGAFAKRIREGSGHQSSDPAKIASLIVGLANREDAPMELLVGVDAVEYVKRSDEAVTENDRKWHDLSITTKAD</sequence>
<evidence type="ECO:0000313" key="5">
    <source>
        <dbReference type="Proteomes" id="UP000248301"/>
    </source>
</evidence>
<dbReference type="Proteomes" id="UP000248301">
    <property type="component" value="Unassembled WGS sequence"/>
</dbReference>
<protein>
    <submittedName>
        <fullName evidence="4">Short-chain dehydrogenase/reductase</fullName>
    </submittedName>
</protein>
<accession>A0A318PPT4</accession>